<dbReference type="Gene3D" id="3.30.420.10">
    <property type="entry name" value="Ribonuclease H-like superfamily/Ribonuclease H"/>
    <property type="match status" value="1"/>
</dbReference>
<feature type="domain" description="Integrase catalytic" evidence="2">
    <location>
        <begin position="1"/>
        <end position="158"/>
    </location>
</feature>
<dbReference type="InterPro" id="IPR001584">
    <property type="entry name" value="Integrase_cat-core"/>
</dbReference>
<accession>A0A1Q9EMD2</accession>
<proteinExistence type="predicted"/>
<dbReference type="InterPro" id="IPR013103">
    <property type="entry name" value="RVT_2"/>
</dbReference>
<evidence type="ECO:0000259" key="2">
    <source>
        <dbReference type="PROSITE" id="PS50994"/>
    </source>
</evidence>
<evidence type="ECO:0000313" key="3">
    <source>
        <dbReference type="EMBL" id="OLQ08603.1"/>
    </source>
</evidence>
<dbReference type="GO" id="GO:0015074">
    <property type="term" value="P:DNA integration"/>
    <property type="evidence" value="ECO:0007669"/>
    <property type="project" value="InterPro"/>
</dbReference>
<organism evidence="3 4">
    <name type="scientific">Symbiodinium microadriaticum</name>
    <name type="common">Dinoflagellate</name>
    <name type="synonym">Zooxanthella microadriatica</name>
    <dbReference type="NCBI Taxonomy" id="2951"/>
    <lineage>
        <taxon>Eukaryota</taxon>
        <taxon>Sar</taxon>
        <taxon>Alveolata</taxon>
        <taxon>Dinophyceae</taxon>
        <taxon>Suessiales</taxon>
        <taxon>Symbiodiniaceae</taxon>
        <taxon>Symbiodinium</taxon>
    </lineage>
</organism>
<feature type="region of interest" description="Disordered" evidence="1">
    <location>
        <begin position="297"/>
        <end position="330"/>
    </location>
</feature>
<dbReference type="SUPFAM" id="SSF53098">
    <property type="entry name" value="Ribonuclease H-like"/>
    <property type="match status" value="1"/>
</dbReference>
<comment type="caution">
    <text evidence="3">The sequence shown here is derived from an EMBL/GenBank/DDBJ whole genome shotgun (WGS) entry which is preliminary data.</text>
</comment>
<feature type="compositionally biased region" description="Low complexity" evidence="1">
    <location>
        <begin position="354"/>
        <end position="363"/>
    </location>
</feature>
<keyword evidence="4" id="KW-1185">Reference proteome</keyword>
<dbReference type="OrthoDB" id="411498at2759"/>
<dbReference type="InterPro" id="IPR036397">
    <property type="entry name" value="RNaseH_sf"/>
</dbReference>
<dbReference type="Proteomes" id="UP000186817">
    <property type="component" value="Unassembled WGS sequence"/>
</dbReference>
<dbReference type="Pfam" id="PF07727">
    <property type="entry name" value="RVT_2"/>
    <property type="match status" value="1"/>
</dbReference>
<sequence>MDMNQLVSIDVFHVFDINRTRHEILSVIDHATTFHLACKLNGHSSTEFCKKFTQLWGNVFGAPGTISVDLESGLVGGIAQYAEFHGCKVRTSAGQAHWQQGVIERHGLWFQEILKRVIDEKSVTSEDIDLAIQSVNSAKNELRRRHGFSPNQAVFGKDPKAPEELCSGGDEERFIELMSGDRQRQKEVGIRTAARMAFFRTQLDTKLRRSLLQRARVKRGGYKVGELVCFYRIEKVATKRGQWRGPGTIIGAEGGNWWVSFGGRCYLCAEEHLRPSTSEELGDLLSTRIARDDLEKLLNLDPDDPSTYQDGGDVEMDGNLDEDPGQAPSQEVDMDFQYDLEAEGVNQDPPAPDSEPASASSQPVLRRSLAGSSEPPPVSKRVRKKGPGGQGQSAMMLKKCFTDRSLEKQYEKELPWRVIPESEHQAFRDAEARQFQEHLDHQALLPLSIEESREIRATVPPERILTSRYAYRDKNYSRRKIDPSVGWKHKARLVIGGHRDPDAHMLQTDAPTVNRLTVLTLLQLVASRRGSQKWQAAAGDITAAFLNGDLLERELFLSQPKTGLKDLHPEQLLRITKGVFGLPDSPRKWWRRFRDTVLGIRLEYQGVTYGFCQNPLDPCLFQLSKVDAHGESNDPLAYVAVHVDDLLVVGSPEVNKLVRTSLSSAFPVGDWEIDSFEYLGSHISVSDQGVFFSQEAYTSSRLFEIAVDRDQRGEDQATYEQKVDNQSLIGALSWLASQSRPDLQCSVSLAQQLQQNPTVEDIRFTNLIAKRALEHKDKGIWLRPLDLDRLEILVYHDAAWANAKLGGEEGFRLSQADHELGIMRDTPYDLKERKAKRANSCVASQLGTLVLLTDRDNYDRGGDVTSIIDWKSGASQRVCRSTFGAETSVCTEAVEVGQYIRSYIDSSMRRRLMVRKQKSELLQALTTRRDC</sequence>
<reference evidence="3 4" key="1">
    <citation type="submission" date="2016-02" db="EMBL/GenBank/DDBJ databases">
        <title>Genome analysis of coral dinoflagellate symbionts highlights evolutionary adaptations to a symbiotic lifestyle.</title>
        <authorList>
            <person name="Aranda M."/>
            <person name="Li Y."/>
            <person name="Liew Y.J."/>
            <person name="Baumgarten S."/>
            <person name="Simakov O."/>
            <person name="Wilson M."/>
            <person name="Piel J."/>
            <person name="Ashoor H."/>
            <person name="Bougouffa S."/>
            <person name="Bajic V.B."/>
            <person name="Ryu T."/>
            <person name="Ravasi T."/>
            <person name="Bayer T."/>
            <person name="Micklem G."/>
            <person name="Kim H."/>
            <person name="Bhak J."/>
            <person name="Lajeunesse T.C."/>
            <person name="Voolstra C.R."/>
        </authorList>
    </citation>
    <scope>NUCLEOTIDE SEQUENCE [LARGE SCALE GENOMIC DNA]</scope>
    <source>
        <strain evidence="3 4">CCMP2467</strain>
    </source>
</reference>
<name>A0A1Q9EMD2_SYMMI</name>
<dbReference type="AlphaFoldDB" id="A0A1Q9EMD2"/>
<dbReference type="InterPro" id="IPR012337">
    <property type="entry name" value="RNaseH-like_sf"/>
</dbReference>
<dbReference type="PROSITE" id="PS50994">
    <property type="entry name" value="INTEGRASE"/>
    <property type="match status" value="1"/>
</dbReference>
<evidence type="ECO:0000256" key="1">
    <source>
        <dbReference type="SAM" id="MobiDB-lite"/>
    </source>
</evidence>
<evidence type="ECO:0000313" key="4">
    <source>
        <dbReference type="Proteomes" id="UP000186817"/>
    </source>
</evidence>
<protein>
    <submittedName>
        <fullName evidence="3">Putative transposon protein</fullName>
    </submittedName>
</protein>
<dbReference type="GO" id="GO:0003676">
    <property type="term" value="F:nucleic acid binding"/>
    <property type="evidence" value="ECO:0007669"/>
    <property type="project" value="InterPro"/>
</dbReference>
<feature type="compositionally biased region" description="Acidic residues" evidence="1">
    <location>
        <begin position="312"/>
        <end position="324"/>
    </location>
</feature>
<feature type="region of interest" description="Disordered" evidence="1">
    <location>
        <begin position="343"/>
        <end position="393"/>
    </location>
</feature>
<dbReference type="EMBL" id="LSRX01000113">
    <property type="protein sequence ID" value="OLQ08603.1"/>
    <property type="molecule type" value="Genomic_DNA"/>
</dbReference>
<gene>
    <name evidence="3" type="primary">TY5A</name>
    <name evidence="3" type="ORF">AK812_SmicGene7864</name>
</gene>